<reference evidence="2 3" key="4">
    <citation type="journal article" date="2009" name="Appl. Environ. Microbiol.">
        <title>Comparative genome-wide transcriptional profiling of Azorhizobium caulinodans ORS571 grown under free-living and symbiotic conditions.</title>
        <authorList>
            <person name="Tsukada S."/>
            <person name="Aono T."/>
            <person name="Akiba N."/>
            <person name="Lee KB."/>
            <person name="Liu CT."/>
            <person name="Toyazaki H."/>
            <person name="Oyaizu H."/>
        </authorList>
    </citation>
    <scope>NUCLEOTIDE SEQUENCE [LARGE SCALE GENOMIC DNA]</scope>
    <source>
        <strain evidence="3">ATCC 43989 / DSM 5975 / JCM 20966 / LMG 6465 / NBRC 14845 / NCIMB 13405 / ORS 571</strain>
    </source>
</reference>
<organism evidence="2 3">
    <name type="scientific">Azorhizobium caulinodans (strain ATCC 43989 / DSM 5975 / JCM 20966 / LMG 6465 / NBRC 14845 / NCIMB 13405 / ORS 571)</name>
    <dbReference type="NCBI Taxonomy" id="438753"/>
    <lineage>
        <taxon>Bacteria</taxon>
        <taxon>Pseudomonadati</taxon>
        <taxon>Pseudomonadota</taxon>
        <taxon>Alphaproteobacteria</taxon>
        <taxon>Hyphomicrobiales</taxon>
        <taxon>Xanthobacteraceae</taxon>
        <taxon>Azorhizobium</taxon>
    </lineage>
</organism>
<reference evidence="2 3" key="3">
    <citation type="journal article" date="2008" name="BMC Genomics">
        <title>The genome of the versatile nitrogen fixer Azorhizobium caulinodans ORS571.</title>
        <authorList>
            <person name="Lee KB."/>
            <person name="Backer P.D."/>
            <person name="Aono T."/>
            <person name="Liu CT."/>
            <person name="Suzuki S."/>
            <person name="Suzuki T."/>
            <person name="Kaneko T."/>
            <person name="Yamada M."/>
            <person name="Tabata S."/>
            <person name="Kupfer D.M."/>
            <person name="Najar F.Z."/>
            <person name="Wiley G.B."/>
            <person name="Roe B."/>
            <person name="Binnewies T.T."/>
            <person name="Ussery D.W."/>
            <person name="D'Haeze W."/>
            <person name="Herder J.D."/>
            <person name="Gevers D."/>
            <person name="Vereecke D."/>
            <person name="Holsters M."/>
            <person name="Oyaizu H."/>
        </authorList>
    </citation>
    <scope>NUCLEOTIDE SEQUENCE [LARGE SCALE GENOMIC DNA]</scope>
    <source>
        <strain evidence="3">ATCC 43989 / DSM 5975 / JCM 20966 / LMG 6465 / NBRC 14845 / NCIMB 13405 / ORS 571</strain>
    </source>
</reference>
<reference evidence="2 3" key="6">
    <citation type="journal article" date="2011" name="Appl. Environ. Microbiol.">
        <title>Involvement of the azorhizobial chromosome partition gene (parA) in the onset of bacteroid differentiation during Sesbania rostrata stem nodule development.</title>
        <authorList>
            <person name="Liu CT."/>
            <person name="Lee KB."/>
            <person name="Wang YS."/>
            <person name="Peng MH."/>
            <person name="Lee KT."/>
            <person name="Suzuki S."/>
            <person name="Suzuki T."/>
            <person name="Oyaizu H."/>
        </authorList>
    </citation>
    <scope>NUCLEOTIDE SEQUENCE [LARGE SCALE GENOMIC DNA]</scope>
    <source>
        <strain evidence="3">ATCC 43989 / DSM 5975 / JCM 20966 / LMG 6465 / NBRC 14845 / NCIMB 13405 / ORS 571</strain>
    </source>
</reference>
<evidence type="ECO:0000256" key="1">
    <source>
        <dbReference type="SAM" id="MobiDB-lite"/>
    </source>
</evidence>
<dbReference type="eggNOG" id="ENOG502ZR9V">
    <property type="taxonomic scope" value="Bacteria"/>
</dbReference>
<protein>
    <submittedName>
        <fullName evidence="2">Uncharacterized protein</fullName>
    </submittedName>
</protein>
<reference evidence="2 3" key="5">
    <citation type="journal article" date="2010" name="Appl. Environ. Microbiol.">
        <title>phrR-like gene praR of Azorhizobium caulinodans ORS571 is essential for symbiosis with Sesbania rostrata and is involved in expression of reb genes.</title>
        <authorList>
            <person name="Akiba N."/>
            <person name="Aono T."/>
            <person name="Toyazaki H."/>
            <person name="Sato S."/>
            <person name="Oyaizu H."/>
        </authorList>
    </citation>
    <scope>NUCLEOTIDE SEQUENCE [LARGE SCALE GENOMIC DNA]</scope>
    <source>
        <strain evidence="3">ATCC 43989 / DSM 5975 / JCM 20966 / LMG 6465 / NBRC 14845 / NCIMB 13405 / ORS 571</strain>
    </source>
</reference>
<name>A8HVL7_AZOC5</name>
<dbReference type="EMBL" id="AP009384">
    <property type="protein sequence ID" value="BAF90327.1"/>
    <property type="molecule type" value="Genomic_DNA"/>
</dbReference>
<feature type="region of interest" description="Disordered" evidence="1">
    <location>
        <begin position="51"/>
        <end position="81"/>
    </location>
</feature>
<accession>A8HVL7</accession>
<dbReference type="KEGG" id="azc:AZC_4329"/>
<gene>
    <name evidence="2" type="ordered locus">AZC_4329</name>
</gene>
<dbReference type="STRING" id="438753.AZC_4329"/>
<dbReference type="Proteomes" id="UP000000270">
    <property type="component" value="Chromosome"/>
</dbReference>
<proteinExistence type="predicted"/>
<evidence type="ECO:0000313" key="3">
    <source>
        <dbReference type="Proteomes" id="UP000000270"/>
    </source>
</evidence>
<evidence type="ECO:0000313" key="2">
    <source>
        <dbReference type="EMBL" id="BAF90327.1"/>
    </source>
</evidence>
<dbReference type="PROSITE" id="PS51257">
    <property type="entry name" value="PROKAR_LIPOPROTEIN"/>
    <property type="match status" value="1"/>
</dbReference>
<keyword evidence="3" id="KW-1185">Reference proteome</keyword>
<dbReference type="HOGENOM" id="CLU_2511871_0_0_5"/>
<reference evidence="2 3" key="1">
    <citation type="journal article" date="2007" name="Appl. Environ. Microbiol.">
        <title>Rhizobial factors required for stem nodule maturation and maintenance in Sesbania rostrata-Azorhizobium caulinodans ORS571 symbiosis.</title>
        <authorList>
            <person name="Suzuki S."/>
            <person name="Aono T."/>
            <person name="Lee KB."/>
            <person name="Suzuki T."/>
            <person name="Liu CT."/>
            <person name="Miwa H."/>
            <person name="Wakao S."/>
            <person name="Iki T."/>
            <person name="Oyaizu H."/>
        </authorList>
    </citation>
    <scope>NUCLEOTIDE SEQUENCE [LARGE SCALE GENOMIC DNA]</scope>
    <source>
        <strain evidence="3">ATCC 43989 / DSM 5975 / JCM 20966 / LMG 6465 / NBRC 14845 / NCIMB 13405 / ORS 571</strain>
    </source>
</reference>
<reference evidence="3" key="2">
    <citation type="submission" date="2007-04" db="EMBL/GenBank/DDBJ databases">
        <title>Complete genome sequence of the nitrogen-fixing bacterium Azorhizobium caulinodans ORS571.</title>
        <authorList>
            <person name="Lee K.B."/>
            <person name="Backer P.D."/>
            <person name="Aono T."/>
            <person name="Liu C.T."/>
            <person name="Suzuki S."/>
            <person name="Suzuki T."/>
            <person name="Kaneko T."/>
            <person name="Yamada M."/>
            <person name="Tabata S."/>
            <person name="Kupfer D.M."/>
            <person name="Najar F.Z."/>
            <person name="Wiley G.B."/>
            <person name="Roe B."/>
            <person name="Binnewies T."/>
            <person name="Ussery D."/>
            <person name="Vereecke D."/>
            <person name="Gevers D."/>
            <person name="Holsters M."/>
            <person name="Oyaizu H."/>
        </authorList>
    </citation>
    <scope>NUCLEOTIDE SEQUENCE [LARGE SCALE GENOMIC DNA]</scope>
    <source>
        <strain evidence="3">ATCC 43989 / DSM 5975 / JCM 20966 / LMG 6465 / NBRC 14845 / NCIMB 13405 / ORS 571</strain>
    </source>
</reference>
<dbReference type="AlphaFoldDB" id="A8HVL7"/>
<sequence>MRTPSMLRGRIRIAFALALAFGVSGCESLEKLNIFDTKKPLPGQRQQVFPGGVPGVEDKAPLVQPSNSNVSLGAAPTLKPE</sequence>